<sequence length="150" mass="17222">MMKVLYSPQICDDKEISYQFNDKLIKVTINDLTEGTSKTIVYDLTAITADKQYEMTDYILSIDTNDDLQVTLLNYVPIDADDSKLFPEPFTPNNEEFEVTETVQLKEIPPDSQEEPISEIEQLQDELDKQKERVAILEQCVLELGAGMYD</sequence>
<protein>
    <submittedName>
        <fullName evidence="1">Uncharacterized protein</fullName>
    </submittedName>
</protein>
<keyword evidence="2" id="KW-1185">Reference proteome</keyword>
<dbReference type="AlphaFoldDB" id="A0A9X3FNI9"/>
<dbReference type="RefSeq" id="WP_268752436.1">
    <property type="nucleotide sequence ID" value="NZ_JAPRFQ010000002.1"/>
</dbReference>
<reference evidence="1" key="1">
    <citation type="submission" date="2022-12" db="EMBL/GenBank/DDBJ databases">
        <title>Description and comparative metabolic analysis of Aerococcus sp. nov., isolated from the feces of a pig.</title>
        <authorList>
            <person name="Chang Y.-H."/>
        </authorList>
    </citation>
    <scope>NUCLEOTIDE SEQUENCE</scope>
    <source>
        <strain evidence="1">YH-aer222</strain>
    </source>
</reference>
<evidence type="ECO:0000313" key="2">
    <source>
        <dbReference type="Proteomes" id="UP001146670"/>
    </source>
</evidence>
<organism evidence="1 2">
    <name type="scientific">Aerococcus kribbianus</name>
    <dbReference type="NCBI Taxonomy" id="2999064"/>
    <lineage>
        <taxon>Bacteria</taxon>
        <taxon>Bacillati</taxon>
        <taxon>Bacillota</taxon>
        <taxon>Bacilli</taxon>
        <taxon>Lactobacillales</taxon>
        <taxon>Aerococcaceae</taxon>
        <taxon>Aerococcus</taxon>
    </lineage>
</organism>
<comment type="caution">
    <text evidence="1">The sequence shown here is derived from an EMBL/GenBank/DDBJ whole genome shotgun (WGS) entry which is preliminary data.</text>
</comment>
<proteinExistence type="predicted"/>
<dbReference type="EMBL" id="JAPRFR010000002">
    <property type="protein sequence ID" value="MCZ0726110.1"/>
    <property type="molecule type" value="Genomic_DNA"/>
</dbReference>
<gene>
    <name evidence="1" type="ORF">OW157_05925</name>
</gene>
<name>A0A9X3FNI9_9LACT</name>
<accession>A0A9X3FNI9</accession>
<dbReference type="Proteomes" id="UP001146670">
    <property type="component" value="Unassembled WGS sequence"/>
</dbReference>
<evidence type="ECO:0000313" key="1">
    <source>
        <dbReference type="EMBL" id="MCZ0726110.1"/>
    </source>
</evidence>